<gene>
    <name evidence="9" type="ORF">DC082_04640</name>
</gene>
<evidence type="ECO:0000256" key="5">
    <source>
        <dbReference type="ARBA" id="ARBA00048462"/>
    </source>
</evidence>
<dbReference type="InterPro" id="IPR001227">
    <property type="entry name" value="Ac_transferase_dom_sf"/>
</dbReference>
<comment type="similarity">
    <text evidence="6">Belongs to the fabD family.</text>
</comment>
<dbReference type="InterPro" id="IPR014043">
    <property type="entry name" value="Acyl_transferase_dom"/>
</dbReference>
<dbReference type="InterPro" id="IPR016035">
    <property type="entry name" value="Acyl_Trfase/lysoPLipase"/>
</dbReference>
<dbReference type="GO" id="GO:0005829">
    <property type="term" value="C:cytosol"/>
    <property type="evidence" value="ECO:0007669"/>
    <property type="project" value="TreeGrafter"/>
</dbReference>
<evidence type="ECO:0000256" key="3">
    <source>
        <dbReference type="ARBA" id="ARBA00022679"/>
    </source>
</evidence>
<dbReference type="InterPro" id="IPR050858">
    <property type="entry name" value="Mal-CoA-ACP_Trans/PKS_FabD"/>
</dbReference>
<keyword evidence="10" id="KW-1185">Reference proteome</keyword>
<evidence type="ECO:0000256" key="1">
    <source>
        <dbReference type="ARBA" id="ARBA00013258"/>
    </source>
</evidence>
<dbReference type="SMART" id="SM00827">
    <property type="entry name" value="PKS_AT"/>
    <property type="match status" value="1"/>
</dbReference>
<dbReference type="Pfam" id="PF00698">
    <property type="entry name" value="Acyl_transf_1"/>
    <property type="match status" value="1"/>
</dbReference>
<proteinExistence type="inferred from homology"/>
<dbReference type="Proteomes" id="UP000244948">
    <property type="component" value="Unassembled WGS sequence"/>
</dbReference>
<evidence type="ECO:0000256" key="6">
    <source>
        <dbReference type="PIRNR" id="PIRNR000446"/>
    </source>
</evidence>
<feature type="domain" description="Malonyl-CoA:ACP transacylase (MAT)" evidence="8">
    <location>
        <begin position="8"/>
        <end position="290"/>
    </location>
</feature>
<accession>A0A2U2ANM7</accession>
<sequence length="305" mass="33538">MSNRTIWLFPGQGSQNLAMLENVDPHYFQLVKAETGKDFQEQPPDFQQTVDIQLALLITEVSAAEKLREAMVDINMVAGHSLGAFSAAVVAQVLTLTDAIKLVYRRASLMQSLYPTGYGMGVITGLTQRELATLVDTNFSSDNPVYLSNQNEELQLTISGSWVGIDRVIAAAKEQGAGLAKRIAVPTPSHSILMKPVAEALEQLATEIEFHPPTVPYLGNCTGRLLNDADEIAGDLIHNVVHPVKWLDMMQIAVENGMHHFIELPPGRALTNLVKRSYPDLSTYSVAQYGISDTIFLYKKRSSEV</sequence>
<dbReference type="Gene3D" id="3.40.366.10">
    <property type="entry name" value="Malonyl-Coenzyme A Acyl Carrier Protein, domain 2"/>
    <property type="match status" value="1"/>
</dbReference>
<dbReference type="PANTHER" id="PTHR42681">
    <property type="entry name" value="MALONYL-COA-ACYL CARRIER PROTEIN TRANSACYLASE, MITOCHONDRIAL"/>
    <property type="match status" value="1"/>
</dbReference>
<keyword evidence="3 6" id="KW-0808">Transferase</keyword>
<dbReference type="EC" id="2.3.1.39" evidence="1 6"/>
<reference evidence="9 10" key="1">
    <citation type="journal article" date="2018" name="Genome Announc.">
        <title>Ignatzschineria cameli sp. nov., isolated from necrotic foot tissue of dromedaries (Camelus dromedarius) and associated maggots (Wohlfahrtia species) in Dubai.</title>
        <authorList>
            <person name="Tsang C.C."/>
            <person name="Tang J.Y."/>
            <person name="Fong J.Y."/>
            <person name="Kinne J."/>
            <person name="Lee H.H."/>
            <person name="Joseph M."/>
            <person name="Jose S."/>
            <person name="Schuster R.K."/>
            <person name="Tang Y."/>
            <person name="Sivakumar S."/>
            <person name="Chen J.H."/>
            <person name="Teng J.L."/>
            <person name="Lau S.K."/>
            <person name="Wernery U."/>
            <person name="Woo P.C."/>
        </authorList>
    </citation>
    <scope>NUCLEOTIDE SEQUENCE [LARGE SCALE GENOMIC DNA]</scope>
    <source>
        <strain evidence="9 10">KCTC 22643</strain>
    </source>
</reference>
<protein>
    <recommendedName>
        <fullName evidence="2 6">Malonyl CoA-acyl carrier protein transacylase</fullName>
        <ecNumber evidence="1 6">2.3.1.39</ecNumber>
    </recommendedName>
</protein>
<name>A0A2U2ANM7_9GAMM</name>
<feature type="active site" evidence="7">
    <location>
        <position position="190"/>
    </location>
</feature>
<comment type="caution">
    <text evidence="9">The sequence shown here is derived from an EMBL/GenBank/DDBJ whole genome shotgun (WGS) entry which is preliminary data.</text>
</comment>
<comment type="catalytic activity">
    <reaction evidence="5 6">
        <text>holo-[ACP] + malonyl-CoA = malonyl-[ACP] + CoA</text>
        <dbReference type="Rhea" id="RHEA:41792"/>
        <dbReference type="Rhea" id="RHEA-COMP:9623"/>
        <dbReference type="Rhea" id="RHEA-COMP:9685"/>
        <dbReference type="ChEBI" id="CHEBI:57287"/>
        <dbReference type="ChEBI" id="CHEBI:57384"/>
        <dbReference type="ChEBI" id="CHEBI:64479"/>
        <dbReference type="ChEBI" id="CHEBI:78449"/>
        <dbReference type="EC" id="2.3.1.39"/>
    </reaction>
</comment>
<evidence type="ECO:0000256" key="4">
    <source>
        <dbReference type="ARBA" id="ARBA00023315"/>
    </source>
</evidence>
<evidence type="ECO:0000313" key="10">
    <source>
        <dbReference type="Proteomes" id="UP000244948"/>
    </source>
</evidence>
<dbReference type="SUPFAM" id="SSF52151">
    <property type="entry name" value="FabD/lysophospholipase-like"/>
    <property type="match status" value="1"/>
</dbReference>
<dbReference type="GO" id="GO:0004314">
    <property type="term" value="F:[acyl-carrier-protein] S-malonyltransferase activity"/>
    <property type="evidence" value="ECO:0007669"/>
    <property type="project" value="UniProtKB-EC"/>
</dbReference>
<dbReference type="InterPro" id="IPR024925">
    <property type="entry name" value="Malonyl_CoA-ACP_transAc"/>
</dbReference>
<keyword evidence="4 6" id="KW-0012">Acyltransferase</keyword>
<dbReference type="PIRSF" id="PIRSF000446">
    <property type="entry name" value="Mct"/>
    <property type="match status" value="1"/>
</dbReference>
<dbReference type="AlphaFoldDB" id="A0A2U2ANM7"/>
<evidence type="ECO:0000259" key="8">
    <source>
        <dbReference type="SMART" id="SM00827"/>
    </source>
</evidence>
<dbReference type="SUPFAM" id="SSF55048">
    <property type="entry name" value="Probable ACP-binding domain of malonyl-CoA ACP transacylase"/>
    <property type="match status" value="1"/>
</dbReference>
<evidence type="ECO:0000256" key="7">
    <source>
        <dbReference type="PIRSR" id="PIRSR000446-1"/>
    </source>
</evidence>
<feature type="active site" evidence="7">
    <location>
        <position position="81"/>
    </location>
</feature>
<dbReference type="GO" id="GO:0006633">
    <property type="term" value="P:fatty acid biosynthetic process"/>
    <property type="evidence" value="ECO:0007669"/>
    <property type="project" value="TreeGrafter"/>
</dbReference>
<dbReference type="RefSeq" id="WP_109235948.1">
    <property type="nucleotide sequence ID" value="NZ_BMXZ01000001.1"/>
</dbReference>
<organism evidence="9 10">
    <name type="scientific">Ignatzschineria indica</name>
    <dbReference type="NCBI Taxonomy" id="472583"/>
    <lineage>
        <taxon>Bacteria</taxon>
        <taxon>Pseudomonadati</taxon>
        <taxon>Pseudomonadota</taxon>
        <taxon>Gammaproteobacteria</taxon>
        <taxon>Cardiobacteriales</taxon>
        <taxon>Ignatzschineriaceae</taxon>
        <taxon>Ignatzschineria</taxon>
    </lineage>
</organism>
<dbReference type="InterPro" id="IPR016036">
    <property type="entry name" value="Malonyl_transacylase_ACP-bd"/>
</dbReference>
<evidence type="ECO:0000256" key="2">
    <source>
        <dbReference type="ARBA" id="ARBA00018953"/>
    </source>
</evidence>
<dbReference type="EMBL" id="QEWR01000002">
    <property type="protein sequence ID" value="PWD84819.1"/>
    <property type="molecule type" value="Genomic_DNA"/>
</dbReference>
<evidence type="ECO:0000313" key="9">
    <source>
        <dbReference type="EMBL" id="PWD84819.1"/>
    </source>
</evidence>
<dbReference type="PANTHER" id="PTHR42681:SF1">
    <property type="entry name" value="MALONYL-COA-ACYL CARRIER PROTEIN TRANSACYLASE, MITOCHONDRIAL"/>
    <property type="match status" value="1"/>
</dbReference>